<dbReference type="NCBIfam" id="TIGR02971">
    <property type="entry name" value="heterocyst_DevB"/>
    <property type="match status" value="1"/>
</dbReference>
<dbReference type="RefSeq" id="WP_163661058.1">
    <property type="nucleotide sequence ID" value="NZ_QZCE01000001.1"/>
</dbReference>
<dbReference type="Gene3D" id="2.40.30.170">
    <property type="match status" value="1"/>
</dbReference>
<name>A0A6M0S3A8_9CYAN</name>
<dbReference type="Gene3D" id="2.40.50.100">
    <property type="match status" value="1"/>
</dbReference>
<dbReference type="EMBL" id="QZCE01000001">
    <property type="protein sequence ID" value="NEZ62543.1"/>
    <property type="molecule type" value="Genomic_DNA"/>
</dbReference>
<keyword evidence="4" id="KW-0812">Transmembrane</keyword>
<comment type="subcellular location">
    <subcellularLocation>
        <location evidence="1">Cell envelope</location>
    </subcellularLocation>
</comment>
<accession>A0A6M0S3A8</accession>
<gene>
    <name evidence="5" type="ORF">D0962_07060</name>
</gene>
<reference evidence="5 6" key="1">
    <citation type="journal article" date="2020" name="Microb. Ecol.">
        <title>Ecogenomics of the Marine Benthic Filamentous Cyanobacterium Adonisia.</title>
        <authorList>
            <person name="Walter J.M."/>
            <person name="Coutinho F.H."/>
            <person name="Leomil L."/>
            <person name="Hargreaves P.I."/>
            <person name="Campeao M.E."/>
            <person name="Vieira V.V."/>
            <person name="Silva B.S."/>
            <person name="Fistarol G.O."/>
            <person name="Salomon P.S."/>
            <person name="Sawabe T."/>
            <person name="Mino S."/>
            <person name="Hosokawa M."/>
            <person name="Miyashita H."/>
            <person name="Maruyama F."/>
            <person name="van Verk M.C."/>
            <person name="Dutilh B.E."/>
            <person name="Thompson C.C."/>
            <person name="Thompson F.L."/>
        </authorList>
    </citation>
    <scope>NUCLEOTIDE SEQUENCE [LARGE SCALE GENOMIC DNA]</scope>
    <source>
        <strain evidence="5 6">CCMR0082</strain>
    </source>
</reference>
<dbReference type="InterPro" id="IPR014315">
    <property type="entry name" value="ABC_heterocyst_DevB"/>
</dbReference>
<dbReference type="InterPro" id="IPR050465">
    <property type="entry name" value="UPF0194_transport"/>
</dbReference>
<dbReference type="PANTHER" id="PTHR32347:SF27">
    <property type="entry name" value="RND EFFLUX PUMP MEMBRANE FUSION PROTEIN BARREL-SANDWICH DOMAIN-CONTAINING PROTEIN"/>
    <property type="match status" value="1"/>
</dbReference>
<evidence type="ECO:0000256" key="3">
    <source>
        <dbReference type="SAM" id="Coils"/>
    </source>
</evidence>
<evidence type="ECO:0000313" key="6">
    <source>
        <dbReference type="Proteomes" id="UP000473574"/>
    </source>
</evidence>
<evidence type="ECO:0000313" key="5">
    <source>
        <dbReference type="EMBL" id="NEZ62543.1"/>
    </source>
</evidence>
<evidence type="ECO:0000256" key="4">
    <source>
        <dbReference type="SAM" id="Phobius"/>
    </source>
</evidence>
<feature type="transmembrane region" description="Helical" evidence="4">
    <location>
        <begin position="16"/>
        <end position="34"/>
    </location>
</feature>
<dbReference type="SUPFAM" id="SSF111369">
    <property type="entry name" value="HlyD-like secretion proteins"/>
    <property type="match status" value="1"/>
</dbReference>
<keyword evidence="4" id="KW-0472">Membrane</keyword>
<feature type="coiled-coil region" evidence="3">
    <location>
        <begin position="98"/>
        <end position="132"/>
    </location>
</feature>
<dbReference type="PRINTS" id="PR01490">
    <property type="entry name" value="RTXTOXIND"/>
</dbReference>
<keyword evidence="4" id="KW-1133">Transmembrane helix</keyword>
<proteinExistence type="predicted"/>
<dbReference type="Proteomes" id="UP000473574">
    <property type="component" value="Unassembled WGS sequence"/>
</dbReference>
<protein>
    <submittedName>
        <fullName evidence="5">HlyD family efflux transporter periplasmic adaptor subunit</fullName>
    </submittedName>
</protein>
<dbReference type="PANTHER" id="PTHR32347">
    <property type="entry name" value="EFFLUX SYSTEM COMPONENT YKNX-RELATED"/>
    <property type="match status" value="1"/>
</dbReference>
<keyword evidence="2 3" id="KW-0175">Coiled coil</keyword>
<dbReference type="GO" id="GO:0030313">
    <property type="term" value="C:cell envelope"/>
    <property type="evidence" value="ECO:0007669"/>
    <property type="project" value="UniProtKB-SubCell"/>
</dbReference>
<evidence type="ECO:0000256" key="1">
    <source>
        <dbReference type="ARBA" id="ARBA00004196"/>
    </source>
</evidence>
<comment type="caution">
    <text evidence="5">The sequence shown here is derived from an EMBL/GenBank/DDBJ whole genome shotgun (WGS) entry which is preliminary data.</text>
</comment>
<organism evidence="5 6">
    <name type="scientific">Adonisia turfae CCMR0082</name>
    <dbReference type="NCBI Taxonomy" id="2304604"/>
    <lineage>
        <taxon>Bacteria</taxon>
        <taxon>Bacillati</taxon>
        <taxon>Cyanobacteriota</taxon>
        <taxon>Adonisia</taxon>
        <taxon>Adonisia turfae</taxon>
    </lineage>
</organism>
<sequence length="393" mass="42377">MNLNLINPQKIAVSRQWWLIVGVAVLGVVGVTAWRSAQVLNQREEQVAVLPEITSVTALGRLEPDGETIDLTAPTSAQESRIQELLVKEGDVVEAGQVIAILDNRDRMQAALQKAEQQVQIARAQLAQVEAGAQTGELQAQVAEIARLEADQAGNISAQRATVARLDAEVQHAQIEAQRYGSLYQQGAVSASQRDAKQLTYTTAQRQLQEAQASLGRIESAGQEQITQARATLDRIAEVRPVDVDAAEADVQSEIAGVAEAQANLDQAYVRSPRDGQVLKIHTRSGETIGDEGIATLGHTQQMMVVAEVYQDDIAKVNPGQRVEITTPTIDDVLQGTVQRIGLQVESQQVVNEDPAANIDAKVVEVHIQLDDPDGETVATLTNLQVTAAIQIK</sequence>
<evidence type="ECO:0000256" key="2">
    <source>
        <dbReference type="ARBA" id="ARBA00023054"/>
    </source>
</evidence>
<dbReference type="AlphaFoldDB" id="A0A6M0S3A8"/>